<comment type="similarity">
    <text evidence="2 9">Belongs to the arsenical resistance-3 (ACR3) (TC 2.A.59) family.</text>
</comment>
<evidence type="ECO:0000313" key="11">
    <source>
        <dbReference type="EMBL" id="RYC71409.1"/>
    </source>
</evidence>
<name>A0A4Q2UWP4_9BACT</name>
<evidence type="ECO:0000256" key="2">
    <source>
        <dbReference type="ARBA" id="ARBA00010110"/>
    </source>
</evidence>
<dbReference type="GO" id="GO:0005886">
    <property type="term" value="C:plasma membrane"/>
    <property type="evidence" value="ECO:0007669"/>
    <property type="project" value="UniProtKB-SubCell"/>
</dbReference>
<evidence type="ECO:0000256" key="7">
    <source>
        <dbReference type="ARBA" id="ARBA00022989"/>
    </source>
</evidence>
<feature type="transmembrane region" description="Helical" evidence="10">
    <location>
        <begin position="59"/>
        <end position="76"/>
    </location>
</feature>
<dbReference type="AlphaFoldDB" id="A0A4Q2UWP4"/>
<evidence type="ECO:0000313" key="12">
    <source>
        <dbReference type="Proteomes" id="UP000290407"/>
    </source>
</evidence>
<feature type="transmembrane region" description="Helical" evidence="10">
    <location>
        <begin position="261"/>
        <end position="283"/>
    </location>
</feature>
<sequence>MDNPSVTETTQPPRLSFLDRFLTGWIFGAMALGVLLGNLFPQIEQSLSAYQSRTTNVPLAIGLILMMYPPLAKVRYDRLPAVFRNTKILTLSLVQNWLIGPVLMFGLAVLLLPDKPDYMTGLIMIGIARCIAMVIVWNDLALGDREYVAGLVAFNSIFQVLFYSVYAYVFVTVLPPLFGLPGATVAISIGQIAESVAIYLGIPFLAGLLSRLLLTRLFGTEWYETRFLPFISPITLVALLFTIVLMFSLKGTLIVQIPGDVLRIALPLVIYFVLMFFMAFYLAKRAGADYAKSTSLAFTAAGNNFELGIAVAIAVFGINSGVAFAAVIGPLIEVPVLILLVHVALKQRASFNPVSQ</sequence>
<keyword evidence="5 9" id="KW-0812">Transmembrane</keyword>
<dbReference type="Proteomes" id="UP000290407">
    <property type="component" value="Unassembled WGS sequence"/>
</dbReference>
<dbReference type="PANTHER" id="PTHR43057:SF1">
    <property type="entry name" value="ARSENICAL-RESISTANCE PROTEIN 3"/>
    <property type="match status" value="1"/>
</dbReference>
<keyword evidence="12" id="KW-1185">Reference proteome</keyword>
<evidence type="ECO:0000256" key="3">
    <source>
        <dbReference type="ARBA" id="ARBA00022448"/>
    </source>
</evidence>
<feature type="transmembrane region" description="Helical" evidence="10">
    <location>
        <begin position="149"/>
        <end position="171"/>
    </location>
</feature>
<gene>
    <name evidence="11" type="primary">arsB</name>
    <name evidence="11" type="ORF">EQG79_04490</name>
</gene>
<keyword evidence="8 9" id="KW-0472">Membrane</keyword>
<evidence type="ECO:0000256" key="9">
    <source>
        <dbReference type="PIRNR" id="PIRNR005508"/>
    </source>
</evidence>
<reference evidence="11 12" key="1">
    <citation type="submission" date="2019-01" db="EMBL/GenBank/DDBJ databases">
        <title>Spirosoma flava sp. nov., a propanil-degrading bacterium isolated from herbicide-contaminated soil.</title>
        <authorList>
            <person name="Zhang L."/>
            <person name="Jiang J.-D."/>
        </authorList>
    </citation>
    <scope>NUCLEOTIDE SEQUENCE [LARGE SCALE GENOMIC DNA]</scope>
    <source>
        <strain evidence="11 12">TY50</strain>
    </source>
</reference>
<dbReference type="FunFam" id="1.20.1530.20:FF:000009">
    <property type="entry name" value="Arsenite transporter, ACR3 family"/>
    <property type="match status" value="1"/>
</dbReference>
<dbReference type="PANTHER" id="PTHR43057">
    <property type="entry name" value="ARSENITE EFFLUX TRANSPORTER"/>
    <property type="match status" value="1"/>
</dbReference>
<keyword evidence="6" id="KW-0059">Arsenical resistance</keyword>
<dbReference type="GO" id="GO:0046685">
    <property type="term" value="P:response to arsenic-containing substance"/>
    <property type="evidence" value="ECO:0007669"/>
    <property type="project" value="UniProtKB-KW"/>
</dbReference>
<dbReference type="InterPro" id="IPR004706">
    <property type="entry name" value="Arsenical-R_Acr3"/>
</dbReference>
<comment type="subcellular location">
    <subcellularLocation>
        <location evidence="1 9">Cell membrane</location>
        <topology evidence="1 9">Multi-pass membrane protein</topology>
    </subcellularLocation>
</comment>
<dbReference type="GO" id="GO:0015297">
    <property type="term" value="F:antiporter activity"/>
    <property type="evidence" value="ECO:0007669"/>
    <property type="project" value="UniProtKB-UniRule"/>
</dbReference>
<organism evidence="11 12">
    <name type="scientific">Spirosoma sordidisoli</name>
    <dbReference type="NCBI Taxonomy" id="2502893"/>
    <lineage>
        <taxon>Bacteria</taxon>
        <taxon>Pseudomonadati</taxon>
        <taxon>Bacteroidota</taxon>
        <taxon>Cytophagia</taxon>
        <taxon>Cytophagales</taxon>
        <taxon>Cytophagaceae</taxon>
        <taxon>Spirosoma</taxon>
    </lineage>
</organism>
<feature type="transmembrane region" description="Helical" evidence="10">
    <location>
        <begin position="227"/>
        <end position="249"/>
    </location>
</feature>
<dbReference type="GO" id="GO:0015105">
    <property type="term" value="F:arsenite transmembrane transporter activity"/>
    <property type="evidence" value="ECO:0007669"/>
    <property type="project" value="TreeGrafter"/>
</dbReference>
<comment type="caution">
    <text evidence="11">The sequence shown here is derived from an EMBL/GenBank/DDBJ whole genome shotgun (WGS) entry which is preliminary data.</text>
</comment>
<evidence type="ECO:0000256" key="6">
    <source>
        <dbReference type="ARBA" id="ARBA00022849"/>
    </source>
</evidence>
<dbReference type="Pfam" id="PF01758">
    <property type="entry name" value="SBF"/>
    <property type="match status" value="1"/>
</dbReference>
<feature type="transmembrane region" description="Helical" evidence="10">
    <location>
        <begin position="295"/>
        <end position="316"/>
    </location>
</feature>
<dbReference type="RefSeq" id="WP_077919068.1">
    <property type="nucleotide sequence ID" value="NZ_SBLB01000001.1"/>
</dbReference>
<dbReference type="EMBL" id="SBLB01000001">
    <property type="protein sequence ID" value="RYC71409.1"/>
    <property type="molecule type" value="Genomic_DNA"/>
</dbReference>
<feature type="transmembrane region" description="Helical" evidence="10">
    <location>
        <begin position="88"/>
        <end position="112"/>
    </location>
</feature>
<keyword evidence="3 9" id="KW-0813">Transport</keyword>
<evidence type="ECO:0000256" key="4">
    <source>
        <dbReference type="ARBA" id="ARBA00022475"/>
    </source>
</evidence>
<proteinExistence type="inferred from homology"/>
<evidence type="ECO:0000256" key="8">
    <source>
        <dbReference type="ARBA" id="ARBA00023136"/>
    </source>
</evidence>
<keyword evidence="7 9" id="KW-1133">Transmembrane helix</keyword>
<feature type="transmembrane region" description="Helical" evidence="10">
    <location>
        <begin position="183"/>
        <end position="206"/>
    </location>
</feature>
<evidence type="ECO:0000256" key="5">
    <source>
        <dbReference type="ARBA" id="ARBA00022692"/>
    </source>
</evidence>
<protein>
    <submittedName>
        <fullName evidence="11">ACR3 family arsenite efflux transporter</fullName>
    </submittedName>
</protein>
<dbReference type="PIRSF" id="PIRSF005508">
    <property type="entry name" value="Acr3"/>
    <property type="match status" value="1"/>
</dbReference>
<dbReference type="NCBIfam" id="TIGR00832">
    <property type="entry name" value="acr3"/>
    <property type="match status" value="1"/>
</dbReference>
<dbReference type="GO" id="GO:0015104">
    <property type="term" value="F:antimonite transmembrane transporter activity"/>
    <property type="evidence" value="ECO:0007669"/>
    <property type="project" value="TreeGrafter"/>
</dbReference>
<dbReference type="InterPro" id="IPR002657">
    <property type="entry name" value="BilAc:Na_symport/Acr3"/>
</dbReference>
<keyword evidence="4 9" id="KW-1003">Cell membrane</keyword>
<feature type="transmembrane region" description="Helical" evidence="10">
    <location>
        <begin position="118"/>
        <end position="137"/>
    </location>
</feature>
<dbReference type="Gene3D" id="1.20.1530.20">
    <property type="match status" value="1"/>
</dbReference>
<evidence type="ECO:0000256" key="10">
    <source>
        <dbReference type="SAM" id="Phobius"/>
    </source>
</evidence>
<accession>A0A4Q2UWP4</accession>
<feature type="transmembrane region" description="Helical" evidence="10">
    <location>
        <begin position="21"/>
        <end position="39"/>
    </location>
</feature>
<evidence type="ECO:0000256" key="1">
    <source>
        <dbReference type="ARBA" id="ARBA00004651"/>
    </source>
</evidence>
<dbReference type="InterPro" id="IPR038770">
    <property type="entry name" value="Na+/solute_symporter_sf"/>
</dbReference>
<feature type="transmembrane region" description="Helical" evidence="10">
    <location>
        <begin position="322"/>
        <end position="345"/>
    </location>
</feature>